<dbReference type="Gene3D" id="1.10.10.2910">
    <property type="match status" value="1"/>
</dbReference>
<evidence type="ECO:0000313" key="3">
    <source>
        <dbReference type="Proteomes" id="UP000664701"/>
    </source>
</evidence>
<sequence length="137" mass="16084">MDSRITRIIKELDVTIVYRYDIDKPGYYIPVLNTIILYSGLNELEEACVLLHELGHAAEHQKNYILYNQTAALHSKMETEAEHFMVKKVLDFYLEDPTLQPENFNAIRFLENNDLSLEHEFYVKEVLASYITHTKFA</sequence>
<dbReference type="InterPro" id="IPR010359">
    <property type="entry name" value="IrrE_HExxH"/>
</dbReference>
<evidence type="ECO:0000259" key="1">
    <source>
        <dbReference type="Pfam" id="PF06114"/>
    </source>
</evidence>
<reference evidence="2 3" key="1">
    <citation type="submission" date="2021-03" db="EMBL/GenBank/DDBJ databases">
        <authorList>
            <person name="Gilmore M.S."/>
            <person name="Schwartzman J."/>
            <person name="Van Tyne D."/>
            <person name="Martin M."/>
            <person name="Earl A.M."/>
            <person name="Manson A.L."/>
            <person name="Straub T."/>
            <person name="Salamzade R."/>
            <person name="Saavedra J."/>
            <person name="Lebreton F."/>
            <person name="Prichula J."/>
            <person name="Schaufler K."/>
            <person name="Gaca A."/>
            <person name="Sgardioli B."/>
            <person name="Wagenaar J."/>
            <person name="Strong T."/>
        </authorList>
    </citation>
    <scope>NUCLEOTIDE SEQUENCE [LARGE SCALE GENOMIC DNA]</scope>
    <source>
        <strain evidence="2 3">DIV2402</strain>
    </source>
</reference>
<gene>
    <name evidence="2" type="ORF">DOK78_002564</name>
</gene>
<name>A0ABZ2SQ63_9ENTE</name>
<dbReference type="Proteomes" id="UP000664701">
    <property type="component" value="Chromosome"/>
</dbReference>
<proteinExistence type="predicted"/>
<accession>A0ABZ2SQ63</accession>
<protein>
    <recommendedName>
        <fullName evidence="1">IrrE N-terminal-like domain-containing protein</fullName>
    </recommendedName>
</protein>
<dbReference type="RefSeq" id="WP_207871904.1">
    <property type="nucleotide sequence ID" value="NZ_CP147251.1"/>
</dbReference>
<dbReference type="Pfam" id="PF06114">
    <property type="entry name" value="Peptidase_M78"/>
    <property type="match status" value="1"/>
</dbReference>
<reference evidence="2 3" key="2">
    <citation type="submission" date="2024-03" db="EMBL/GenBank/DDBJ databases">
        <title>The Genome Sequence of Enterococcus sp. DIV2402.</title>
        <authorList>
            <consortium name="The Broad Institute Genomics Platform"/>
            <consortium name="The Broad Institute Microbial Omics Core"/>
            <consortium name="The Broad Institute Genomic Center for Infectious Diseases"/>
            <person name="Earl A."/>
            <person name="Manson A."/>
            <person name="Gilmore M."/>
            <person name="Schwartman J."/>
            <person name="Shea T."/>
            <person name="Abouelleil A."/>
            <person name="Cao P."/>
            <person name="Chapman S."/>
            <person name="Cusick C."/>
            <person name="Young S."/>
            <person name="Neafsey D."/>
            <person name="Nusbaum C."/>
            <person name="Birren B."/>
        </authorList>
    </citation>
    <scope>NUCLEOTIDE SEQUENCE [LARGE SCALE GENOMIC DNA]</scope>
    <source>
        <strain evidence="2 3">DIV2402</strain>
    </source>
</reference>
<feature type="domain" description="IrrE N-terminal-like" evidence="1">
    <location>
        <begin position="25"/>
        <end position="126"/>
    </location>
</feature>
<dbReference type="EMBL" id="CP147251">
    <property type="protein sequence ID" value="WYJ77924.1"/>
    <property type="molecule type" value="Genomic_DNA"/>
</dbReference>
<keyword evidence="3" id="KW-1185">Reference proteome</keyword>
<organism evidence="2 3">
    <name type="scientific">Candidatus Enterococcus lowellii</name>
    <dbReference type="NCBI Taxonomy" id="2230877"/>
    <lineage>
        <taxon>Bacteria</taxon>
        <taxon>Bacillati</taxon>
        <taxon>Bacillota</taxon>
        <taxon>Bacilli</taxon>
        <taxon>Lactobacillales</taxon>
        <taxon>Enterococcaceae</taxon>
        <taxon>Enterococcus</taxon>
    </lineage>
</organism>
<evidence type="ECO:0000313" key="2">
    <source>
        <dbReference type="EMBL" id="WYJ77924.1"/>
    </source>
</evidence>